<dbReference type="AlphaFoldDB" id="A0AAE4NVK3"/>
<dbReference type="RefSeq" id="WP_315342557.1">
    <property type="nucleotide sequence ID" value="NZ_JAVDZE010000003.1"/>
</dbReference>
<reference evidence="1 2" key="1">
    <citation type="submission" date="2023-08" db="EMBL/GenBank/DDBJ databases">
        <title>Draft genome sequence of Thermococcus waiotapuensis WT1T, a thermophilic sulphur-dependent archaeon from order Thermococcales.</title>
        <authorList>
            <person name="Manners S.H."/>
            <person name="Carere C.R."/>
            <person name="Dhami M.K."/>
            <person name="Dobson R.C.J."/>
            <person name="Stott M.B."/>
        </authorList>
    </citation>
    <scope>NUCLEOTIDE SEQUENCE [LARGE SCALE GENOMIC DNA]</scope>
    <source>
        <strain evidence="1 2">WT1</strain>
    </source>
</reference>
<sequence length="87" mass="9939">MPEVEPLLSGKSVVFRARPNGEVVLELSLDDLADILEFRYAMPWNKSKDIMEKAALIIADVVYILQNVEGKVDKALLLDMVKKRKYF</sequence>
<evidence type="ECO:0000313" key="1">
    <source>
        <dbReference type="EMBL" id="MDV3104365.1"/>
    </source>
</evidence>
<accession>A0AAE4NVK3</accession>
<protein>
    <submittedName>
        <fullName evidence="1">Uncharacterized protein</fullName>
    </submittedName>
</protein>
<proteinExistence type="predicted"/>
<dbReference type="EMBL" id="JAVDZE010000003">
    <property type="protein sequence ID" value="MDV3104365.1"/>
    <property type="molecule type" value="Genomic_DNA"/>
</dbReference>
<evidence type="ECO:0000313" key="2">
    <source>
        <dbReference type="Proteomes" id="UP001245683"/>
    </source>
</evidence>
<organism evidence="1 2">
    <name type="scientific">Thermococcus waiotapuensis</name>
    <dbReference type="NCBI Taxonomy" id="90909"/>
    <lineage>
        <taxon>Archaea</taxon>
        <taxon>Methanobacteriati</taxon>
        <taxon>Methanobacteriota</taxon>
        <taxon>Thermococci</taxon>
        <taxon>Thermococcales</taxon>
        <taxon>Thermococcaceae</taxon>
        <taxon>Thermococcus</taxon>
    </lineage>
</organism>
<gene>
    <name evidence="1" type="ORF">RBI02_07440</name>
</gene>
<name>A0AAE4NVK3_9EURY</name>
<keyword evidence="2" id="KW-1185">Reference proteome</keyword>
<dbReference type="Proteomes" id="UP001245683">
    <property type="component" value="Unassembled WGS sequence"/>
</dbReference>
<comment type="caution">
    <text evidence="1">The sequence shown here is derived from an EMBL/GenBank/DDBJ whole genome shotgun (WGS) entry which is preliminary data.</text>
</comment>